<feature type="domain" description="Glycosyltransferase 61 catalytic" evidence="5">
    <location>
        <begin position="302"/>
        <end position="397"/>
    </location>
</feature>
<sequence length="463" mass="52847">MKRAMSAAELPNLNYMKGLSLVPSMLGGASKQKSHMPWDNPASLEEYEKFTTRPTRLVSGFLRESDGTLVPDTRTVGGDGQQKDIDSSDEPVLKHRRISENINFNYSISSQFRDLLCSGTSMWTGIYYVKTFEPECVAKGEEDEPSMRSKSELVTFVDEKRQNLKYDNRPAFYLDLTEGGKHNPMHLLHNNFFPATFYHLTCLSDEDNVALLPKNLDNFEWLDRYLRRLIQSLAGSGNVVEFESDRETWCFPRVTYIRGNYEQHPGPFLGMGCPFGSKLSPVQQEECDRIAKITIQFMSQVLRSFIESRGSKQDSSDRTIRIFVYDRQEQSERRWMNSKDAIDQLKGLPGVEVVEVKSFDVPIEEQCGHFYDADIMVMPHGAALANALCSRPESAVVEILKKCYTYDELWFHSITDALSLSHSVVECKEKRGENETISADDVLEHVRLLLPSVRRRVQSAASR</sequence>
<dbReference type="GO" id="GO:0016757">
    <property type="term" value="F:glycosyltransferase activity"/>
    <property type="evidence" value="ECO:0007669"/>
    <property type="project" value="UniProtKB-KW"/>
</dbReference>
<evidence type="ECO:0000259" key="5">
    <source>
        <dbReference type="Pfam" id="PF04577"/>
    </source>
</evidence>
<dbReference type="AlphaFoldDB" id="A0AAV8UPU4"/>
<evidence type="ECO:0000256" key="2">
    <source>
        <dbReference type="ARBA" id="ARBA00022679"/>
    </source>
</evidence>
<dbReference type="PANTHER" id="PTHR20961">
    <property type="entry name" value="GLYCOSYLTRANSFERASE"/>
    <property type="match status" value="1"/>
</dbReference>
<evidence type="ECO:0000256" key="3">
    <source>
        <dbReference type="ARBA" id="ARBA00023180"/>
    </source>
</evidence>
<evidence type="ECO:0000313" key="6">
    <source>
        <dbReference type="EMBL" id="KAJ8903332.1"/>
    </source>
</evidence>
<dbReference type="Proteomes" id="UP001157974">
    <property type="component" value="Unassembled WGS sequence"/>
</dbReference>
<keyword evidence="2" id="KW-0808">Transferase</keyword>
<keyword evidence="3" id="KW-0325">Glycoprotein</keyword>
<keyword evidence="1" id="KW-0328">Glycosyltransferase</keyword>
<reference evidence="6 7" key="1">
    <citation type="journal article" date="2023" name="Nat. Commun.">
        <title>Origin of minicircular mitochondrial genomes in red algae.</title>
        <authorList>
            <person name="Lee Y."/>
            <person name="Cho C.H."/>
            <person name="Lee Y.M."/>
            <person name="Park S.I."/>
            <person name="Yang J.H."/>
            <person name="West J.A."/>
            <person name="Bhattacharya D."/>
            <person name="Yoon H.S."/>
        </authorList>
    </citation>
    <scope>NUCLEOTIDE SEQUENCE [LARGE SCALE GENOMIC DNA]</scope>
    <source>
        <strain evidence="6 7">CCMP1338</strain>
        <tissue evidence="6">Whole cell</tissue>
    </source>
</reference>
<evidence type="ECO:0000256" key="1">
    <source>
        <dbReference type="ARBA" id="ARBA00022676"/>
    </source>
</evidence>
<feature type="region of interest" description="Disordered" evidence="4">
    <location>
        <begin position="68"/>
        <end position="88"/>
    </location>
</feature>
<dbReference type="InterPro" id="IPR007657">
    <property type="entry name" value="Glycosyltransferase_61"/>
</dbReference>
<dbReference type="Pfam" id="PF04577">
    <property type="entry name" value="Glyco_transf_61"/>
    <property type="match status" value="1"/>
</dbReference>
<accession>A0AAV8UPU4</accession>
<dbReference type="InterPro" id="IPR049625">
    <property type="entry name" value="Glyco_transf_61_cat"/>
</dbReference>
<organism evidence="6 7">
    <name type="scientific">Rhodosorus marinus</name>
    <dbReference type="NCBI Taxonomy" id="101924"/>
    <lineage>
        <taxon>Eukaryota</taxon>
        <taxon>Rhodophyta</taxon>
        <taxon>Stylonematophyceae</taxon>
        <taxon>Stylonematales</taxon>
        <taxon>Stylonemataceae</taxon>
        <taxon>Rhodosorus</taxon>
    </lineage>
</organism>
<keyword evidence="7" id="KW-1185">Reference proteome</keyword>
<comment type="caution">
    <text evidence="6">The sequence shown here is derived from an EMBL/GenBank/DDBJ whole genome shotgun (WGS) entry which is preliminary data.</text>
</comment>
<protein>
    <recommendedName>
        <fullName evidence="5">Glycosyltransferase 61 catalytic domain-containing protein</fullName>
    </recommendedName>
</protein>
<dbReference type="EMBL" id="JAMWBK010000007">
    <property type="protein sequence ID" value="KAJ8903332.1"/>
    <property type="molecule type" value="Genomic_DNA"/>
</dbReference>
<evidence type="ECO:0000256" key="4">
    <source>
        <dbReference type="SAM" id="MobiDB-lite"/>
    </source>
</evidence>
<evidence type="ECO:0000313" key="7">
    <source>
        <dbReference type="Proteomes" id="UP001157974"/>
    </source>
</evidence>
<proteinExistence type="predicted"/>
<gene>
    <name evidence="6" type="ORF">NDN08_004440</name>
</gene>
<name>A0AAV8UPU4_9RHOD</name>